<evidence type="ECO:0008006" key="12">
    <source>
        <dbReference type="Google" id="ProtNLM"/>
    </source>
</evidence>
<evidence type="ECO:0000256" key="9">
    <source>
        <dbReference type="RuleBase" id="RU000488"/>
    </source>
</evidence>
<evidence type="ECO:0000256" key="10">
    <source>
        <dbReference type="SAM" id="MobiDB-lite"/>
    </source>
</evidence>
<comment type="subcellular location">
    <subcellularLocation>
        <location evidence="1">Membrane</location>
        <topology evidence="1">Multi-pass membrane protein</topology>
    </subcellularLocation>
</comment>
<name>A0A7S3Z7D0_9EUKA</name>
<dbReference type="EMBL" id="HBIV01036190">
    <property type="protein sequence ID" value="CAE0674072.1"/>
    <property type="molecule type" value="Transcribed_RNA"/>
</dbReference>
<evidence type="ECO:0000256" key="8">
    <source>
        <dbReference type="PROSITE-ProRule" id="PRU00282"/>
    </source>
</evidence>
<dbReference type="InterPro" id="IPR023395">
    <property type="entry name" value="MCP_dom_sf"/>
</dbReference>
<dbReference type="Gene3D" id="1.50.40.10">
    <property type="entry name" value="Mitochondrial carrier domain"/>
    <property type="match status" value="1"/>
</dbReference>
<feature type="repeat" description="Solcar" evidence="8">
    <location>
        <begin position="137"/>
        <end position="234"/>
    </location>
</feature>
<dbReference type="InterPro" id="IPR052217">
    <property type="entry name" value="Mito/Peroxisomal_Carrier"/>
</dbReference>
<accession>A0A7S3Z7D0</accession>
<organism evidence="11">
    <name type="scientific">Lotharella globosa</name>
    <dbReference type="NCBI Taxonomy" id="91324"/>
    <lineage>
        <taxon>Eukaryota</taxon>
        <taxon>Sar</taxon>
        <taxon>Rhizaria</taxon>
        <taxon>Cercozoa</taxon>
        <taxon>Chlorarachniophyceae</taxon>
        <taxon>Lotharella</taxon>
    </lineage>
</organism>
<dbReference type="Pfam" id="PF00153">
    <property type="entry name" value="Mito_carr"/>
    <property type="match status" value="3"/>
</dbReference>
<dbReference type="GO" id="GO:0015217">
    <property type="term" value="F:ADP transmembrane transporter activity"/>
    <property type="evidence" value="ECO:0007669"/>
    <property type="project" value="TreeGrafter"/>
</dbReference>
<evidence type="ECO:0000256" key="7">
    <source>
        <dbReference type="ARBA" id="ARBA00023136"/>
    </source>
</evidence>
<evidence type="ECO:0000256" key="5">
    <source>
        <dbReference type="ARBA" id="ARBA00022737"/>
    </source>
</evidence>
<evidence type="ECO:0000256" key="4">
    <source>
        <dbReference type="ARBA" id="ARBA00022692"/>
    </source>
</evidence>
<reference evidence="11" key="1">
    <citation type="submission" date="2021-01" db="EMBL/GenBank/DDBJ databases">
        <authorList>
            <person name="Corre E."/>
            <person name="Pelletier E."/>
            <person name="Niang G."/>
            <person name="Scheremetjew M."/>
            <person name="Finn R."/>
            <person name="Kale V."/>
            <person name="Holt S."/>
            <person name="Cochrane G."/>
            <person name="Meng A."/>
            <person name="Brown T."/>
            <person name="Cohen L."/>
        </authorList>
    </citation>
    <scope>NUCLEOTIDE SEQUENCE</scope>
    <source>
        <strain evidence="11">CCCM811</strain>
    </source>
</reference>
<sequence>MGDSNEHRIHLANSIAGGLGNVVGLLSTYPLTVIKTRLQAQNKKKKKIEEKTGEKSEIDDTKNVDAKDDNNDVYDGPMDCLMKVVSRDGVLGMYSGISLKLVETYLWNSTFYMFFSVLKPHIDDIIKREHAEGRGYSAYLLNVAHGMIAGMGTQLCLFPMNVVNTRMVVLQRKKGKNEKNTGIVENYIRVIRDVYAEGGVSAFWRGIAAGLMLTINPGIMTMIRIRLTELCRANGYTGGGVHFWVGFVSKMMASTVTYPLVVARSQIIVSAETSEDNHTLNDRNTNVLVALLLSIIKNILHVPRTIMRVVEENGGLVALYAGFTPHLSQAALKEAIANTVRNKASALLLAILTSKRQQP</sequence>
<evidence type="ECO:0000256" key="1">
    <source>
        <dbReference type="ARBA" id="ARBA00004141"/>
    </source>
</evidence>
<dbReference type="PANTHER" id="PTHR45939">
    <property type="entry name" value="PEROXISOMAL MEMBRANE PROTEIN PMP34-RELATED"/>
    <property type="match status" value="1"/>
</dbReference>
<dbReference type="InterPro" id="IPR018108">
    <property type="entry name" value="MCP_transmembrane"/>
</dbReference>
<evidence type="ECO:0000256" key="2">
    <source>
        <dbReference type="ARBA" id="ARBA00006375"/>
    </source>
</evidence>
<evidence type="ECO:0000256" key="6">
    <source>
        <dbReference type="ARBA" id="ARBA00022989"/>
    </source>
</evidence>
<evidence type="ECO:0000313" key="11">
    <source>
        <dbReference type="EMBL" id="CAE0674072.1"/>
    </source>
</evidence>
<keyword evidence="6" id="KW-1133">Transmembrane helix</keyword>
<gene>
    <name evidence="11" type="ORF">LGLO00237_LOCUS25846</name>
</gene>
<dbReference type="PROSITE" id="PS50920">
    <property type="entry name" value="SOLCAR"/>
    <property type="match status" value="2"/>
</dbReference>
<evidence type="ECO:0000256" key="3">
    <source>
        <dbReference type="ARBA" id="ARBA00022448"/>
    </source>
</evidence>
<feature type="compositionally biased region" description="Basic and acidic residues" evidence="10">
    <location>
        <begin position="47"/>
        <end position="70"/>
    </location>
</feature>
<comment type="similarity">
    <text evidence="2 9">Belongs to the mitochondrial carrier (TC 2.A.29) family.</text>
</comment>
<dbReference type="GO" id="GO:0016020">
    <property type="term" value="C:membrane"/>
    <property type="evidence" value="ECO:0007669"/>
    <property type="project" value="UniProtKB-SubCell"/>
</dbReference>
<keyword evidence="4 8" id="KW-0812">Transmembrane</keyword>
<feature type="repeat" description="Solcar" evidence="8">
    <location>
        <begin position="8"/>
        <end position="121"/>
    </location>
</feature>
<keyword evidence="5" id="KW-0677">Repeat</keyword>
<proteinExistence type="inferred from homology"/>
<protein>
    <recommendedName>
        <fullName evidence="12">Mitochondrial carrier protein</fullName>
    </recommendedName>
</protein>
<feature type="region of interest" description="Disordered" evidence="10">
    <location>
        <begin position="43"/>
        <end position="70"/>
    </location>
</feature>
<keyword evidence="7 8" id="KW-0472">Membrane</keyword>
<dbReference type="AlphaFoldDB" id="A0A7S3Z7D0"/>
<keyword evidence="3 9" id="KW-0813">Transport</keyword>
<dbReference type="SUPFAM" id="SSF103506">
    <property type="entry name" value="Mitochondrial carrier"/>
    <property type="match status" value="1"/>
</dbReference>